<dbReference type="STRING" id="655015.B1812_11770"/>
<proteinExistence type="predicted"/>
<dbReference type="RefSeq" id="WP_085771754.1">
    <property type="nucleotide sequence ID" value="NZ_AP027149.1"/>
</dbReference>
<dbReference type="SUPFAM" id="SSF55008">
    <property type="entry name" value="HMA, heavy metal-associated domain"/>
    <property type="match status" value="1"/>
</dbReference>
<dbReference type="Proteomes" id="UP000193978">
    <property type="component" value="Chromosome"/>
</dbReference>
<reference evidence="3 4" key="1">
    <citation type="submission" date="2017-02" db="EMBL/GenBank/DDBJ databases">
        <authorList>
            <person name="Peterson S.W."/>
        </authorList>
    </citation>
    <scope>NUCLEOTIDE SEQUENCE [LARGE SCALE GENOMIC DNA]</scope>
    <source>
        <strain evidence="3 4">S285</strain>
    </source>
</reference>
<protein>
    <recommendedName>
        <fullName evidence="2">HMA domain-containing protein</fullName>
    </recommendedName>
</protein>
<dbReference type="Gene3D" id="3.30.70.100">
    <property type="match status" value="1"/>
</dbReference>
<dbReference type="InterPro" id="IPR006121">
    <property type="entry name" value="HMA_dom"/>
</dbReference>
<dbReference type="KEGG" id="mbry:B1812_11770"/>
<evidence type="ECO:0000313" key="3">
    <source>
        <dbReference type="EMBL" id="ARN81638.1"/>
    </source>
</evidence>
<organism evidence="3 4">
    <name type="scientific">Methylocystis bryophila</name>
    <dbReference type="NCBI Taxonomy" id="655015"/>
    <lineage>
        <taxon>Bacteria</taxon>
        <taxon>Pseudomonadati</taxon>
        <taxon>Pseudomonadota</taxon>
        <taxon>Alphaproteobacteria</taxon>
        <taxon>Hyphomicrobiales</taxon>
        <taxon>Methylocystaceae</taxon>
        <taxon>Methylocystis</taxon>
    </lineage>
</organism>
<dbReference type="Pfam" id="PF00403">
    <property type="entry name" value="HMA"/>
    <property type="match status" value="1"/>
</dbReference>
<evidence type="ECO:0000259" key="2">
    <source>
        <dbReference type="PROSITE" id="PS50846"/>
    </source>
</evidence>
<evidence type="ECO:0000313" key="4">
    <source>
        <dbReference type="Proteomes" id="UP000193978"/>
    </source>
</evidence>
<dbReference type="PROSITE" id="PS50846">
    <property type="entry name" value="HMA_2"/>
    <property type="match status" value="1"/>
</dbReference>
<keyword evidence="1" id="KW-0479">Metal-binding</keyword>
<sequence length="68" mass="6928">MSTVFDVEKMSCQNCVKHVTKAVQGVEPGAQVQVELSTGKVTVTPSPADPGAVAKAIQDAGYPAQVAG</sequence>
<gene>
    <name evidence="3" type="ORF">B1812_11770</name>
</gene>
<dbReference type="CDD" id="cd00371">
    <property type="entry name" value="HMA"/>
    <property type="match status" value="1"/>
</dbReference>
<dbReference type="OrthoDB" id="9801832at2"/>
<evidence type="ECO:0000256" key="1">
    <source>
        <dbReference type="ARBA" id="ARBA00022723"/>
    </source>
</evidence>
<dbReference type="EMBL" id="CP019948">
    <property type="protein sequence ID" value="ARN81638.1"/>
    <property type="molecule type" value="Genomic_DNA"/>
</dbReference>
<dbReference type="AlphaFoldDB" id="A0A1W6MVL1"/>
<dbReference type="InterPro" id="IPR017969">
    <property type="entry name" value="Heavy-metal-associated_CS"/>
</dbReference>
<name>A0A1W6MVL1_9HYPH</name>
<keyword evidence="4" id="KW-1185">Reference proteome</keyword>
<dbReference type="PROSITE" id="PS01047">
    <property type="entry name" value="HMA_1"/>
    <property type="match status" value="1"/>
</dbReference>
<dbReference type="GO" id="GO:0046872">
    <property type="term" value="F:metal ion binding"/>
    <property type="evidence" value="ECO:0007669"/>
    <property type="project" value="UniProtKB-KW"/>
</dbReference>
<feature type="domain" description="HMA" evidence="2">
    <location>
        <begin position="1"/>
        <end position="65"/>
    </location>
</feature>
<dbReference type="InterPro" id="IPR036163">
    <property type="entry name" value="HMA_dom_sf"/>
</dbReference>
<accession>A0A1W6MVL1</accession>